<name>A0ABP0H583_CLALP</name>
<evidence type="ECO:0000313" key="2">
    <source>
        <dbReference type="Proteomes" id="UP001642483"/>
    </source>
</evidence>
<dbReference type="EMBL" id="CAWYQH010000174">
    <property type="protein sequence ID" value="CAK8698129.1"/>
    <property type="molecule type" value="Genomic_DNA"/>
</dbReference>
<keyword evidence="2" id="KW-1185">Reference proteome</keyword>
<organism evidence="1 2">
    <name type="scientific">Clavelina lepadiformis</name>
    <name type="common">Light-bulb sea squirt</name>
    <name type="synonym">Ascidia lepadiformis</name>
    <dbReference type="NCBI Taxonomy" id="159417"/>
    <lineage>
        <taxon>Eukaryota</taxon>
        <taxon>Metazoa</taxon>
        <taxon>Chordata</taxon>
        <taxon>Tunicata</taxon>
        <taxon>Ascidiacea</taxon>
        <taxon>Aplousobranchia</taxon>
        <taxon>Clavelinidae</taxon>
        <taxon>Clavelina</taxon>
    </lineage>
</organism>
<gene>
    <name evidence="1" type="ORF">CVLEPA_LOCUS31601</name>
</gene>
<sequence length="108" mass="12495">MYMFLNEHKCRPDIFSSRNECGFAPWRDVEIYCKDLDQDLFDSVLCDTKCRNPQTGATLGNNFTNVRRLCTRYINGTSSIQLPCHCSCQLKNSANRVNLYQRRQCGSV</sequence>
<evidence type="ECO:0000313" key="1">
    <source>
        <dbReference type="EMBL" id="CAK8698129.1"/>
    </source>
</evidence>
<proteinExistence type="predicted"/>
<protein>
    <submittedName>
        <fullName evidence="1">Uncharacterized protein</fullName>
    </submittedName>
</protein>
<accession>A0ABP0H583</accession>
<dbReference type="Proteomes" id="UP001642483">
    <property type="component" value="Unassembled WGS sequence"/>
</dbReference>
<reference evidence="1 2" key="1">
    <citation type="submission" date="2024-02" db="EMBL/GenBank/DDBJ databases">
        <authorList>
            <person name="Daric V."/>
            <person name="Darras S."/>
        </authorList>
    </citation>
    <scope>NUCLEOTIDE SEQUENCE [LARGE SCALE GENOMIC DNA]</scope>
</reference>
<comment type="caution">
    <text evidence="1">The sequence shown here is derived from an EMBL/GenBank/DDBJ whole genome shotgun (WGS) entry which is preliminary data.</text>
</comment>